<evidence type="ECO:0000256" key="9">
    <source>
        <dbReference type="ARBA" id="ARBA00023136"/>
    </source>
</evidence>
<protein>
    <recommendedName>
        <fullName evidence="3">Type II secretion system protein J</fullName>
    </recommendedName>
</protein>
<evidence type="ECO:0000256" key="2">
    <source>
        <dbReference type="ARBA" id="ARBA00011084"/>
    </source>
</evidence>
<dbReference type="Proteomes" id="UP000199524">
    <property type="component" value="Chromosome I"/>
</dbReference>
<dbReference type="GeneID" id="300206063"/>
<evidence type="ECO:0000256" key="10">
    <source>
        <dbReference type="SAM" id="Phobius"/>
    </source>
</evidence>
<gene>
    <name evidence="11" type="ORF">SAMN05216598_1034</name>
</gene>
<keyword evidence="9 10" id="KW-0472">Membrane</keyword>
<dbReference type="InterPro" id="IPR010055">
    <property type="entry name" value="T2SS_protein-GspJ"/>
</dbReference>
<dbReference type="InterPro" id="IPR045584">
    <property type="entry name" value="Pilin-like"/>
</dbReference>
<dbReference type="SUPFAM" id="SSF54523">
    <property type="entry name" value="Pili subunits"/>
    <property type="match status" value="1"/>
</dbReference>
<evidence type="ECO:0000256" key="3">
    <source>
        <dbReference type="ARBA" id="ARBA00021539"/>
    </source>
</evidence>
<dbReference type="NCBIfam" id="TIGR01711">
    <property type="entry name" value="gspJ"/>
    <property type="match status" value="1"/>
</dbReference>
<dbReference type="RefSeq" id="WP_090202856.1">
    <property type="nucleotide sequence ID" value="NZ_LT629777.1"/>
</dbReference>
<evidence type="ECO:0000256" key="1">
    <source>
        <dbReference type="ARBA" id="ARBA00004377"/>
    </source>
</evidence>
<dbReference type="PROSITE" id="PS51257">
    <property type="entry name" value="PROKAR_LIPOPROTEIN"/>
    <property type="match status" value="1"/>
</dbReference>
<accession>A0A1H1QSH8</accession>
<evidence type="ECO:0000256" key="6">
    <source>
        <dbReference type="ARBA" id="ARBA00022519"/>
    </source>
</evidence>
<dbReference type="Pfam" id="PF07963">
    <property type="entry name" value="N_methyl"/>
    <property type="match status" value="1"/>
</dbReference>
<organism evidence="11 12">
    <name type="scientific">Pseudomonas asplenii</name>
    <dbReference type="NCBI Taxonomy" id="53407"/>
    <lineage>
        <taxon>Bacteria</taxon>
        <taxon>Pseudomonadati</taxon>
        <taxon>Pseudomonadota</taxon>
        <taxon>Gammaproteobacteria</taxon>
        <taxon>Pseudomonadales</taxon>
        <taxon>Pseudomonadaceae</taxon>
        <taxon>Pseudomonas</taxon>
    </lineage>
</organism>
<dbReference type="NCBIfam" id="TIGR02532">
    <property type="entry name" value="IV_pilin_GFxxxE"/>
    <property type="match status" value="1"/>
</dbReference>
<keyword evidence="4" id="KW-1003">Cell membrane</keyword>
<evidence type="ECO:0000256" key="8">
    <source>
        <dbReference type="ARBA" id="ARBA00022989"/>
    </source>
</evidence>
<dbReference type="PANTHER" id="PTHR39583">
    <property type="entry name" value="TYPE II SECRETION SYSTEM PROTEIN J-RELATED"/>
    <property type="match status" value="1"/>
</dbReference>
<evidence type="ECO:0000313" key="11">
    <source>
        <dbReference type="EMBL" id="SDS26346.1"/>
    </source>
</evidence>
<keyword evidence="12" id="KW-1185">Reference proteome</keyword>
<keyword evidence="5" id="KW-0488">Methylation</keyword>
<evidence type="ECO:0000256" key="4">
    <source>
        <dbReference type="ARBA" id="ARBA00022475"/>
    </source>
</evidence>
<dbReference type="InterPro" id="IPR051621">
    <property type="entry name" value="T2SS_protein_J"/>
</dbReference>
<keyword evidence="6" id="KW-0997">Cell inner membrane</keyword>
<evidence type="ECO:0000313" key="12">
    <source>
        <dbReference type="Proteomes" id="UP000199524"/>
    </source>
</evidence>
<dbReference type="GO" id="GO:0015627">
    <property type="term" value="C:type II protein secretion system complex"/>
    <property type="evidence" value="ECO:0007669"/>
    <property type="project" value="InterPro"/>
</dbReference>
<proteinExistence type="inferred from homology"/>
<dbReference type="InterPro" id="IPR012902">
    <property type="entry name" value="N_methyl_site"/>
</dbReference>
<evidence type="ECO:0000256" key="5">
    <source>
        <dbReference type="ARBA" id="ARBA00022481"/>
    </source>
</evidence>
<feature type="transmembrane region" description="Helical" evidence="10">
    <location>
        <begin position="7"/>
        <end position="30"/>
    </location>
</feature>
<keyword evidence="7 10" id="KW-0812">Transmembrane</keyword>
<keyword evidence="8 10" id="KW-1133">Transmembrane helix</keyword>
<dbReference type="GO" id="GO:0015628">
    <property type="term" value="P:protein secretion by the type II secretion system"/>
    <property type="evidence" value="ECO:0007669"/>
    <property type="project" value="InterPro"/>
</dbReference>
<comment type="similarity">
    <text evidence="2">Belongs to the GSP J family.</text>
</comment>
<dbReference type="GO" id="GO:0005886">
    <property type="term" value="C:plasma membrane"/>
    <property type="evidence" value="ECO:0007669"/>
    <property type="project" value="UniProtKB-SubCell"/>
</dbReference>
<evidence type="ECO:0000256" key="7">
    <source>
        <dbReference type="ARBA" id="ARBA00022692"/>
    </source>
</evidence>
<dbReference type="Gene3D" id="3.10.610.10">
    <property type="entry name" value="GSPII I/J protein-like"/>
    <property type="match status" value="1"/>
</dbReference>
<dbReference type="PANTHER" id="PTHR39583:SF2">
    <property type="entry name" value="TYPE II SECRETION SYSTEM PROTEIN J"/>
    <property type="match status" value="1"/>
</dbReference>
<sequence>MTRQAGFTLLELVIALALFSLLSLGCWRLYDSLLRVQAHVSAHEQALRNLQRVIAVIERDFLQVAAPGNLPALRWRQEELHLHRGNWRNPLDQPRSERLDVSYRVEERRLLRYSRSPELATMQRQVLLGDVRELRWRFYDRQAGWRSGWPASGGLPRAVEISLSAGRFDDIRRVILLPEGA</sequence>
<comment type="subcellular location">
    <subcellularLocation>
        <location evidence="1">Cell inner membrane</location>
        <topology evidence="1">Single-pass membrane protein</topology>
    </subcellularLocation>
</comment>
<dbReference type="Gene3D" id="2.10.70.20">
    <property type="entry name" value="gspk-gspi-gspj complex like domains"/>
    <property type="match status" value="1"/>
</dbReference>
<reference evidence="12" key="1">
    <citation type="submission" date="2016-10" db="EMBL/GenBank/DDBJ databases">
        <authorList>
            <person name="Varghese N."/>
            <person name="Submissions S."/>
        </authorList>
    </citation>
    <scope>NUCLEOTIDE SEQUENCE [LARGE SCALE GENOMIC DNA]</scope>
    <source>
        <strain evidence="12">ATCC 23835</strain>
    </source>
</reference>
<name>A0A1H1QSH8_9PSED</name>
<dbReference type="Pfam" id="PF11612">
    <property type="entry name" value="T2SSJ"/>
    <property type="match status" value="1"/>
</dbReference>
<dbReference type="EMBL" id="LT629777">
    <property type="protein sequence ID" value="SDS26346.1"/>
    <property type="molecule type" value="Genomic_DNA"/>
</dbReference>
<dbReference type="AlphaFoldDB" id="A0A1H1QSH8"/>